<dbReference type="AlphaFoldDB" id="A0A2M9ZRL4"/>
<evidence type="ECO:0000313" key="2">
    <source>
        <dbReference type="EMBL" id="PJZ74601.1"/>
    </source>
</evidence>
<proteinExistence type="predicted"/>
<accession>A0A2M9ZRL4</accession>
<dbReference type="Proteomes" id="UP000231962">
    <property type="component" value="Unassembled WGS sequence"/>
</dbReference>
<protein>
    <submittedName>
        <fullName evidence="2">Uncharacterized protein</fullName>
    </submittedName>
</protein>
<organism evidence="2 4">
    <name type="scientific">Leptospira perolatii</name>
    <dbReference type="NCBI Taxonomy" id="2023191"/>
    <lineage>
        <taxon>Bacteria</taxon>
        <taxon>Pseudomonadati</taxon>
        <taxon>Spirochaetota</taxon>
        <taxon>Spirochaetia</taxon>
        <taxon>Leptospirales</taxon>
        <taxon>Leptospiraceae</taxon>
        <taxon>Leptospira</taxon>
    </lineage>
</organism>
<comment type="caution">
    <text evidence="2">The sequence shown here is derived from an EMBL/GenBank/DDBJ whole genome shotgun (WGS) entry which is preliminary data.</text>
</comment>
<evidence type="ECO:0000313" key="1">
    <source>
        <dbReference type="EMBL" id="PJZ71069.1"/>
    </source>
</evidence>
<dbReference type="EMBL" id="NPDY01000001">
    <property type="protein sequence ID" value="PJZ71069.1"/>
    <property type="molecule type" value="Genomic_DNA"/>
</dbReference>
<dbReference type="EMBL" id="NPDZ01000001">
    <property type="protein sequence ID" value="PJZ74601.1"/>
    <property type="molecule type" value="Genomic_DNA"/>
</dbReference>
<reference evidence="3 4" key="1">
    <citation type="submission" date="2017-07" db="EMBL/GenBank/DDBJ databases">
        <title>Leptospira spp. isolated from tropical soils.</title>
        <authorList>
            <person name="Thibeaux R."/>
            <person name="Iraola G."/>
            <person name="Ferres I."/>
            <person name="Bierque E."/>
            <person name="Girault D."/>
            <person name="Soupe-Gilbert M.-E."/>
            <person name="Picardeau M."/>
            <person name="Goarant C."/>
        </authorList>
    </citation>
    <scope>NUCLEOTIDE SEQUENCE [LARGE SCALE GENOMIC DNA]</scope>
    <source>
        <strain evidence="2 4">FH1-B-B1</strain>
        <strain evidence="1 3">FH1-B-C1</strain>
    </source>
</reference>
<name>A0A2M9ZRL4_9LEPT</name>
<keyword evidence="3" id="KW-1185">Reference proteome</keyword>
<sequence>MEFSPSENSKLGLAKNFCQEDSQNGSIPNPGYTRYVLELMVRKFGNFMDGRSLTNGGQMTFIL</sequence>
<gene>
    <name evidence="1" type="ORF">CH360_00665</name>
    <name evidence="2" type="ORF">CH373_00665</name>
</gene>
<evidence type="ECO:0000313" key="3">
    <source>
        <dbReference type="Proteomes" id="UP000231962"/>
    </source>
</evidence>
<dbReference type="Proteomes" id="UP000231990">
    <property type="component" value="Unassembled WGS sequence"/>
</dbReference>
<evidence type="ECO:0000313" key="4">
    <source>
        <dbReference type="Proteomes" id="UP000231990"/>
    </source>
</evidence>